<feature type="transmembrane region" description="Helical" evidence="1">
    <location>
        <begin position="7"/>
        <end position="26"/>
    </location>
</feature>
<dbReference type="OrthoDB" id="8040700at2"/>
<keyword evidence="1" id="KW-0472">Membrane</keyword>
<dbReference type="EMBL" id="QRAP01000013">
    <property type="protein sequence ID" value="RDK84543.1"/>
    <property type="molecule type" value="Genomic_DNA"/>
</dbReference>
<accession>A0A370Q867</accession>
<keyword evidence="1" id="KW-1133">Transmembrane helix</keyword>
<feature type="transmembrane region" description="Helical" evidence="1">
    <location>
        <begin position="332"/>
        <end position="351"/>
    </location>
</feature>
<dbReference type="Proteomes" id="UP000254848">
    <property type="component" value="Unassembled WGS sequence"/>
</dbReference>
<proteinExistence type="predicted"/>
<keyword evidence="1" id="KW-0812">Transmembrane</keyword>
<dbReference type="RefSeq" id="WP_115460196.1">
    <property type="nucleotide sequence ID" value="NZ_QRAP01000013.1"/>
</dbReference>
<evidence type="ECO:0000313" key="2">
    <source>
        <dbReference type="EMBL" id="RDK84543.1"/>
    </source>
</evidence>
<dbReference type="PROSITE" id="PS51257">
    <property type="entry name" value="PROKAR_LIPOPROTEIN"/>
    <property type="match status" value="1"/>
</dbReference>
<feature type="transmembrane region" description="Helical" evidence="1">
    <location>
        <begin position="223"/>
        <end position="246"/>
    </location>
</feature>
<feature type="transmembrane region" description="Helical" evidence="1">
    <location>
        <begin position="192"/>
        <end position="211"/>
    </location>
</feature>
<keyword evidence="3" id="KW-1185">Reference proteome</keyword>
<feature type="transmembrane region" description="Helical" evidence="1">
    <location>
        <begin position="122"/>
        <end position="139"/>
    </location>
</feature>
<organism evidence="2 3">
    <name type="scientific">Enterobacillus tribolii</name>
    <dbReference type="NCBI Taxonomy" id="1487935"/>
    <lineage>
        <taxon>Bacteria</taxon>
        <taxon>Pseudomonadati</taxon>
        <taxon>Pseudomonadota</taxon>
        <taxon>Gammaproteobacteria</taxon>
        <taxon>Enterobacterales</taxon>
        <taxon>Hafniaceae</taxon>
        <taxon>Enterobacillus</taxon>
    </lineage>
</organism>
<reference evidence="2 3" key="1">
    <citation type="submission" date="2018-07" db="EMBL/GenBank/DDBJ databases">
        <title>Genomic Encyclopedia of Type Strains, Phase IV (KMG-IV): sequencing the most valuable type-strain genomes for metagenomic binning, comparative biology and taxonomic classification.</title>
        <authorList>
            <person name="Goeker M."/>
        </authorList>
    </citation>
    <scope>NUCLEOTIDE SEQUENCE [LARGE SCALE GENOMIC DNA]</scope>
    <source>
        <strain evidence="2 3">DSM 103736</strain>
    </source>
</reference>
<evidence type="ECO:0000256" key="1">
    <source>
        <dbReference type="SAM" id="Phobius"/>
    </source>
</evidence>
<sequence>MKALKRAMPLFLLIVYTMAVACYFISKEQNIYFWDYNGYWRYWQSLSQLIYQAPLDALNGILSSVRHDDYNVIPITITTIFNALPFGSRMSYIISLFVVYVIPTVYLFALLSTYFNPQDKKLNTVLYMALAATFTAFWAPTLRGYPDICGLIFVIAAVLYCAKTNLAERVKIRQAIILGILLWAPFLLRRWYAYTVVSLYFSLPILNYFLYKNRGIDVESAKRIIFNFFISGVLSCIFALILQWPLLLRIISTDYAYIYSAYQFPFIASFHSLINSVGRMFLPLFIASIALIFFSKSKEKIVFALFCTFNLLFSFFLFTRTQSPGIQHNLPFALWMLLVVAQGISLLLGMIKSKGIKYACLGVTLLFACLIQQHSLFGLKTPDGLNACLPAQTLPLRVQNYPEYLALRDDVLRLSGDGSKVAVLSSSNTLNDDMLSTLTDRKMGERLVFTSQIDLRDGINFNALNARYLIVANPIQTHVRPEGQRVITLPASALLEGKNIGKAFRRLDREYKLSDNVSAWIYEKKRPFTQQELDEFLNLFYPSYPEWKGRYDSGVFYAFLSAQIKKGDIWGEFTVDGNGIIYAHPGENTPTTVLWTLHGVNHLKIKSISTACNTDDTILVEVGGDDLPSEKAEVPKGGEVILDVSYLQGKPSVLSIRKNKSSGCDAINIEGE</sequence>
<feature type="transmembrane region" description="Helical" evidence="1">
    <location>
        <begin position="358"/>
        <end position="379"/>
    </location>
</feature>
<name>A0A370Q867_9GAMM</name>
<protein>
    <submittedName>
        <fullName evidence="2">Uncharacterized protein</fullName>
    </submittedName>
</protein>
<feature type="transmembrane region" description="Helical" evidence="1">
    <location>
        <begin position="92"/>
        <end position="115"/>
    </location>
</feature>
<gene>
    <name evidence="2" type="ORF">C8D90_11316</name>
</gene>
<feature type="transmembrane region" description="Helical" evidence="1">
    <location>
        <begin position="145"/>
        <end position="163"/>
    </location>
</feature>
<comment type="caution">
    <text evidence="2">The sequence shown here is derived from an EMBL/GenBank/DDBJ whole genome shotgun (WGS) entry which is preliminary data.</text>
</comment>
<feature type="transmembrane region" description="Helical" evidence="1">
    <location>
        <begin position="170"/>
        <end position="186"/>
    </location>
</feature>
<evidence type="ECO:0000313" key="3">
    <source>
        <dbReference type="Proteomes" id="UP000254848"/>
    </source>
</evidence>
<feature type="transmembrane region" description="Helical" evidence="1">
    <location>
        <begin position="266"/>
        <end position="294"/>
    </location>
</feature>
<feature type="transmembrane region" description="Helical" evidence="1">
    <location>
        <begin position="301"/>
        <end position="320"/>
    </location>
</feature>
<dbReference type="AlphaFoldDB" id="A0A370Q867"/>